<proteinExistence type="predicted"/>
<accession>A0A9X0W7J1</accession>
<comment type="caution">
    <text evidence="1">The sequence shown here is derived from an EMBL/GenBank/DDBJ whole genome shotgun (WGS) entry which is preliminary data.</text>
</comment>
<name>A0A9X0W7J1_9GAMM</name>
<dbReference type="EMBL" id="NRRY01000010">
    <property type="protein sequence ID" value="MBK1618492.1"/>
    <property type="molecule type" value="Genomic_DNA"/>
</dbReference>
<protein>
    <submittedName>
        <fullName evidence="1">Uncharacterized protein</fullName>
    </submittedName>
</protein>
<reference evidence="1 2" key="1">
    <citation type="journal article" date="2020" name="Microorganisms">
        <title>Osmotic Adaptation and Compatible Solute Biosynthesis of Phototrophic Bacteria as Revealed from Genome Analyses.</title>
        <authorList>
            <person name="Imhoff J.F."/>
            <person name="Rahn T."/>
            <person name="Kunzel S."/>
            <person name="Keller A."/>
            <person name="Neulinger S.C."/>
        </authorList>
    </citation>
    <scope>NUCLEOTIDE SEQUENCE [LARGE SCALE GENOMIC DNA]</scope>
    <source>
        <strain evidence="1 2">DSM 25653</strain>
    </source>
</reference>
<evidence type="ECO:0000313" key="2">
    <source>
        <dbReference type="Proteomes" id="UP001138768"/>
    </source>
</evidence>
<dbReference type="Proteomes" id="UP001138768">
    <property type="component" value="Unassembled WGS sequence"/>
</dbReference>
<dbReference type="Pfam" id="PF14412">
    <property type="entry name" value="AHH"/>
    <property type="match status" value="1"/>
</dbReference>
<sequence length="89" mass="9688">MRRCLAGPSHHPGRARLASCHQKCGVDINAAANGLCMPGAKAKAQGRIQPHHGYHAGYNRAVQQALDGIPRVLSKAKTCQRIEQIQTYF</sequence>
<dbReference type="InterPro" id="IPR032871">
    <property type="entry name" value="AHH_dom_containing"/>
</dbReference>
<keyword evidence="2" id="KW-1185">Reference proteome</keyword>
<evidence type="ECO:0000313" key="1">
    <source>
        <dbReference type="EMBL" id="MBK1618492.1"/>
    </source>
</evidence>
<gene>
    <name evidence="1" type="ORF">CKO42_08580</name>
</gene>
<dbReference type="AlphaFoldDB" id="A0A9X0W7J1"/>
<organism evidence="1 2">
    <name type="scientific">Lamprobacter modestohalophilus</name>
    <dbReference type="NCBI Taxonomy" id="1064514"/>
    <lineage>
        <taxon>Bacteria</taxon>
        <taxon>Pseudomonadati</taxon>
        <taxon>Pseudomonadota</taxon>
        <taxon>Gammaproteobacteria</taxon>
        <taxon>Chromatiales</taxon>
        <taxon>Chromatiaceae</taxon>
        <taxon>Lamprobacter</taxon>
    </lineage>
</organism>